<feature type="compositionally biased region" description="Low complexity" evidence="2">
    <location>
        <begin position="413"/>
        <end position="444"/>
    </location>
</feature>
<name>A0A8H6HQ61_9AGAR</name>
<feature type="region of interest" description="Disordered" evidence="2">
    <location>
        <begin position="908"/>
        <end position="950"/>
    </location>
</feature>
<organism evidence="3 4">
    <name type="scientific">Ephemerocybe angulata</name>
    <dbReference type="NCBI Taxonomy" id="980116"/>
    <lineage>
        <taxon>Eukaryota</taxon>
        <taxon>Fungi</taxon>
        <taxon>Dikarya</taxon>
        <taxon>Basidiomycota</taxon>
        <taxon>Agaricomycotina</taxon>
        <taxon>Agaricomycetes</taxon>
        <taxon>Agaricomycetidae</taxon>
        <taxon>Agaricales</taxon>
        <taxon>Agaricineae</taxon>
        <taxon>Psathyrellaceae</taxon>
        <taxon>Ephemerocybe</taxon>
    </lineage>
</organism>
<protein>
    <submittedName>
        <fullName evidence="3">Uncharacterized protein</fullName>
    </submittedName>
</protein>
<feature type="compositionally biased region" description="Pro residues" evidence="2">
    <location>
        <begin position="445"/>
        <end position="461"/>
    </location>
</feature>
<feature type="region of interest" description="Disordered" evidence="2">
    <location>
        <begin position="854"/>
        <end position="879"/>
    </location>
</feature>
<proteinExistence type="predicted"/>
<dbReference type="AlphaFoldDB" id="A0A8H6HQ61"/>
<keyword evidence="4" id="KW-1185">Reference proteome</keyword>
<sequence length="950" mass="107156">MFWSDSTSVGHFTGDNLWPLYMFIANQSKYDRCKPSSNHCHHIAYFDKPSDNFKDYCARRSGGKLPPPPFTGFCNQESFHAQWEVLLDDDLLAAIKTGIVITCPDGKDLLIATVRNQGDCPCPRCATPMVHLNKMASPVDYRSRVAKTRVDNDSRRQLIMKARNMIIPGNRKKGVALSNDHFQDLIKPQSYHATLNAFSYRLKGYAGFDVFKCLAVDLLHEFELGVWKDLFIHLLRILTAHSKAAQVYINELDKRYRLVPPFQKSIRRFTWDVSARKKKAGRDFEDLLQCAIPTFEGIVPNDDHSKAVTRIISICAEWHALAKLRMHTDYTLKLLEKATIELGAEFRIFVRDVCSKIKTVELDDEVEKRERDAKRKEEASLKAASSEVTAPVAGPSLLDNQATSENAPTDRLGPSGSSSTTPITSSTTTVDPQPTSSSASDAASPQPPSPPPPPPPPPAPELAPKAKRSSAKRVELNIGTTKFHFLPDYVPMIRLFGTTDLYSTELGELMHRWSKRWYKRSSKKNPRKEVVRHERRVSRMRELRKKMERRRKHEQLLETEGTTEKKTNRYHMSASHYTAVPLSSLHLRNLSNDGLVQDSPFQTFLSQLRQDLLPRLHDTVKKQWDITVPDYVDATSAVECPSPLDASAVCIKDNRIFSHQTIRFQYTSYNVRPKEDLVNIGTNSCDVMFPNPRFLDDPLAHPYLYAHVLGIYHGHVSYGTSGVRTHCSDRFDFLWVRWYQFNASESSERFIYVSFPPVDSAGATSFVDPNTVIRAVHIIPRFRLGRVYPDRGGLSDLGHDGKDWRQYYVNRHVDRDMFMRYHIGGAVGHVGIWPSSVIRRTLQRTLDAFHSTSALTSGAAATSPSTQPPSMEGLETARDSRCDGTVNMEVDETGGEFPEDSEILVVGLGDGTCSDLDDDDGEVSDTGDQGNLDDMEVDDSEVDGEDDYAM</sequence>
<reference evidence="3 4" key="1">
    <citation type="submission" date="2020-07" db="EMBL/GenBank/DDBJ databases">
        <title>Comparative genomics of pyrophilous fungi reveals a link between fire events and developmental genes.</title>
        <authorList>
            <consortium name="DOE Joint Genome Institute"/>
            <person name="Steindorff A.S."/>
            <person name="Carver A."/>
            <person name="Calhoun S."/>
            <person name="Stillman K."/>
            <person name="Liu H."/>
            <person name="Lipzen A."/>
            <person name="Pangilinan J."/>
            <person name="Labutti K."/>
            <person name="Bruns T.D."/>
            <person name="Grigoriev I.V."/>
        </authorList>
    </citation>
    <scope>NUCLEOTIDE SEQUENCE [LARGE SCALE GENOMIC DNA]</scope>
    <source>
        <strain evidence="3 4">CBS 144469</strain>
    </source>
</reference>
<feature type="region of interest" description="Disordered" evidence="2">
    <location>
        <begin position="364"/>
        <end position="472"/>
    </location>
</feature>
<keyword evidence="1" id="KW-0175">Coiled coil</keyword>
<feature type="compositionally biased region" description="Polar residues" evidence="2">
    <location>
        <begin position="398"/>
        <end position="407"/>
    </location>
</feature>
<dbReference type="InterPro" id="IPR041078">
    <property type="entry name" value="Plavaka"/>
</dbReference>
<comment type="caution">
    <text evidence="3">The sequence shown here is derived from an EMBL/GenBank/DDBJ whole genome shotgun (WGS) entry which is preliminary data.</text>
</comment>
<evidence type="ECO:0000313" key="3">
    <source>
        <dbReference type="EMBL" id="KAF6749791.1"/>
    </source>
</evidence>
<evidence type="ECO:0000313" key="4">
    <source>
        <dbReference type="Proteomes" id="UP000521943"/>
    </source>
</evidence>
<evidence type="ECO:0000256" key="1">
    <source>
        <dbReference type="SAM" id="Coils"/>
    </source>
</evidence>
<feature type="compositionally biased region" description="Low complexity" evidence="2">
    <location>
        <begin position="854"/>
        <end position="870"/>
    </location>
</feature>
<dbReference type="Pfam" id="PF18759">
    <property type="entry name" value="Plavaka"/>
    <property type="match status" value="1"/>
</dbReference>
<feature type="compositionally biased region" description="Basic and acidic residues" evidence="2">
    <location>
        <begin position="364"/>
        <end position="380"/>
    </location>
</feature>
<feature type="coiled-coil region" evidence="1">
    <location>
        <begin position="530"/>
        <end position="560"/>
    </location>
</feature>
<evidence type="ECO:0000256" key="2">
    <source>
        <dbReference type="SAM" id="MobiDB-lite"/>
    </source>
</evidence>
<gene>
    <name evidence="3" type="ORF">DFP72DRAFT_1014005</name>
</gene>
<dbReference type="EMBL" id="JACGCI010000061">
    <property type="protein sequence ID" value="KAF6749791.1"/>
    <property type="molecule type" value="Genomic_DNA"/>
</dbReference>
<feature type="compositionally biased region" description="Acidic residues" evidence="2">
    <location>
        <begin position="915"/>
        <end position="950"/>
    </location>
</feature>
<dbReference type="OrthoDB" id="2687259at2759"/>
<dbReference type="Proteomes" id="UP000521943">
    <property type="component" value="Unassembled WGS sequence"/>
</dbReference>
<accession>A0A8H6HQ61</accession>